<evidence type="ECO:0000313" key="9">
    <source>
        <dbReference type="EMBL" id="SFI01871.1"/>
    </source>
</evidence>
<evidence type="ECO:0000256" key="1">
    <source>
        <dbReference type="ARBA" id="ARBA00004651"/>
    </source>
</evidence>
<feature type="transmembrane region" description="Helical" evidence="7">
    <location>
        <begin position="191"/>
        <end position="213"/>
    </location>
</feature>
<dbReference type="PANTHER" id="PTHR40074">
    <property type="entry name" value="O-ACETYLTRANSFERASE WECH"/>
    <property type="match status" value="1"/>
</dbReference>
<reference evidence="10" key="1">
    <citation type="submission" date="2016-10" db="EMBL/GenBank/DDBJ databases">
        <authorList>
            <person name="Varghese N."/>
            <person name="Submissions S."/>
        </authorList>
    </citation>
    <scope>NUCLEOTIDE SEQUENCE [LARGE SCALE GENOMIC DNA]</scope>
    <source>
        <strain evidence="10">Z-7934</strain>
    </source>
</reference>
<evidence type="ECO:0000256" key="5">
    <source>
        <dbReference type="ARBA" id="ARBA00022989"/>
    </source>
</evidence>
<proteinExistence type="inferred from homology"/>
<protein>
    <submittedName>
        <fullName evidence="9">Membrane-bound acyltransferase YfiQ, involved in biofilm formation</fullName>
    </submittedName>
</protein>
<dbReference type="PANTHER" id="PTHR40074:SF2">
    <property type="entry name" value="O-ACETYLTRANSFERASE WECH"/>
    <property type="match status" value="1"/>
</dbReference>
<dbReference type="Pfam" id="PF01757">
    <property type="entry name" value="Acyl_transf_3"/>
    <property type="match status" value="1"/>
</dbReference>
<feature type="transmembrane region" description="Helical" evidence="7">
    <location>
        <begin position="318"/>
        <end position="340"/>
    </location>
</feature>
<keyword evidence="10" id="KW-1185">Reference proteome</keyword>
<gene>
    <name evidence="9" type="ORF">SAMN05192551_105146</name>
</gene>
<keyword evidence="3" id="KW-1003">Cell membrane</keyword>
<keyword evidence="9" id="KW-0808">Transferase</keyword>
<feature type="domain" description="Acyltransferase 3" evidence="8">
    <location>
        <begin position="7"/>
        <end position="340"/>
    </location>
</feature>
<keyword evidence="4 7" id="KW-0812">Transmembrane</keyword>
<name>A0A1I3ET96_9FIRM</name>
<evidence type="ECO:0000256" key="3">
    <source>
        <dbReference type="ARBA" id="ARBA00022475"/>
    </source>
</evidence>
<evidence type="ECO:0000256" key="7">
    <source>
        <dbReference type="SAM" id="Phobius"/>
    </source>
</evidence>
<keyword evidence="5 7" id="KW-1133">Transmembrane helix</keyword>
<dbReference type="InterPro" id="IPR002656">
    <property type="entry name" value="Acyl_transf_3_dom"/>
</dbReference>
<accession>A0A1I3ET96</accession>
<sequence>MKKKRIEELHFIRSIACLCVVFVHSMTRVVEIHEYALSESQITLLMTLRLLFTFGTPIFIFLSEFLISYAYGPEVPKHFLRKRAQYILIPYVSMSVLYAVIMVHESRETLISEGLFSSFLVYIFQNLFFGFYNHGFFIVVIFQFYLLHQWLGKWLEDNRAKLILPISLAVNLLYLSYFNMTPYPDIAYGEYVWRALSWVPFPSWLFYFTLGYYGGRNFEVLKEKTMNMGKKSILAPILAGMLVFYFYSQAIITEDSSRRIDIVFLSTSMIFILFRQAFQMKRIPIIFHLLNKFSFGIYLLHMFFLYWITYGIETYRLMLIHPIVTLVLLFAISTVGSILATDMISRFSFGFYIVGKKPDYHWRWYGQNRKQLHF</sequence>
<feature type="transmembrane region" description="Helical" evidence="7">
    <location>
        <begin position="123"/>
        <end position="148"/>
    </location>
</feature>
<dbReference type="STRING" id="69895.SAMN05192551_105146"/>
<evidence type="ECO:0000256" key="6">
    <source>
        <dbReference type="ARBA" id="ARBA00023136"/>
    </source>
</evidence>
<dbReference type="GO" id="GO:0016413">
    <property type="term" value="F:O-acetyltransferase activity"/>
    <property type="evidence" value="ECO:0007669"/>
    <property type="project" value="TreeGrafter"/>
</dbReference>
<comment type="similarity">
    <text evidence="2">Belongs to the acyltransferase 3 family.</text>
</comment>
<feature type="transmembrane region" description="Helical" evidence="7">
    <location>
        <begin position="233"/>
        <end position="252"/>
    </location>
</feature>
<dbReference type="GO" id="GO:0005886">
    <property type="term" value="C:plasma membrane"/>
    <property type="evidence" value="ECO:0007669"/>
    <property type="project" value="UniProtKB-SubCell"/>
</dbReference>
<feature type="transmembrane region" description="Helical" evidence="7">
    <location>
        <begin position="160"/>
        <end position="179"/>
    </location>
</feature>
<organism evidence="9 10">
    <name type="scientific">Tindallia magadiensis</name>
    <dbReference type="NCBI Taxonomy" id="69895"/>
    <lineage>
        <taxon>Bacteria</taxon>
        <taxon>Bacillati</taxon>
        <taxon>Bacillota</taxon>
        <taxon>Clostridia</taxon>
        <taxon>Peptostreptococcales</taxon>
        <taxon>Tindalliaceae</taxon>
        <taxon>Tindallia</taxon>
    </lineage>
</organism>
<comment type="subcellular location">
    <subcellularLocation>
        <location evidence="1">Cell membrane</location>
        <topology evidence="1">Multi-pass membrane protein</topology>
    </subcellularLocation>
</comment>
<evidence type="ECO:0000256" key="2">
    <source>
        <dbReference type="ARBA" id="ARBA00007400"/>
    </source>
</evidence>
<feature type="transmembrane region" description="Helical" evidence="7">
    <location>
        <begin position="258"/>
        <end position="274"/>
    </location>
</feature>
<evidence type="ECO:0000256" key="4">
    <source>
        <dbReference type="ARBA" id="ARBA00022692"/>
    </source>
</evidence>
<dbReference type="GO" id="GO:0009246">
    <property type="term" value="P:enterobacterial common antigen biosynthetic process"/>
    <property type="evidence" value="ECO:0007669"/>
    <property type="project" value="TreeGrafter"/>
</dbReference>
<feature type="transmembrane region" description="Helical" evidence="7">
    <location>
        <begin position="295"/>
        <end position="312"/>
    </location>
</feature>
<dbReference type="OrthoDB" id="65129at2"/>
<evidence type="ECO:0000313" key="10">
    <source>
        <dbReference type="Proteomes" id="UP000199287"/>
    </source>
</evidence>
<feature type="transmembrane region" description="Helical" evidence="7">
    <location>
        <begin position="84"/>
        <end position="103"/>
    </location>
</feature>
<dbReference type="RefSeq" id="WP_093372095.1">
    <property type="nucleotide sequence ID" value="NZ_FOQA01000005.1"/>
</dbReference>
<keyword evidence="9" id="KW-0012">Acyltransferase</keyword>
<dbReference type="EMBL" id="FOQA01000005">
    <property type="protein sequence ID" value="SFI01871.1"/>
    <property type="molecule type" value="Genomic_DNA"/>
</dbReference>
<dbReference type="AlphaFoldDB" id="A0A1I3ET96"/>
<feature type="transmembrane region" description="Helical" evidence="7">
    <location>
        <begin position="12"/>
        <end position="30"/>
    </location>
</feature>
<dbReference type="Proteomes" id="UP000199287">
    <property type="component" value="Unassembled WGS sequence"/>
</dbReference>
<evidence type="ECO:0000259" key="8">
    <source>
        <dbReference type="Pfam" id="PF01757"/>
    </source>
</evidence>
<keyword evidence="6 7" id="KW-0472">Membrane</keyword>
<feature type="transmembrane region" description="Helical" evidence="7">
    <location>
        <begin position="50"/>
        <end position="72"/>
    </location>
</feature>